<sequence>MPNEESKIDIVTELGGRKKLYCHECQYFFMLVLLYNHEQRTTILRRLEKEGLIRNCYVCQRKNLKRRMHNEGQSFFCTREENYGTVAYWEVSDPTRNYDLATRINHHCYSSKSAGSAYNMNIDKIFRIAKVLLGQTELTMDQALKERQEDKYSLEYENDDYPEEGSEFENYYHSGYAEETDLQEALERSLQTFTEWTKEMSISKTDKTFLTDIINAKHVTCALTKKILTILKKYTVLTKKKRSTIICDECTKSTQEKEKEKPLTIKEPKGKQKEISYQDEINFLHQRINWFETTVRKQQEDIDLLKHKLDLMNSQKRHYKDKLRFLMDEVANLMEESLQQDTYIPFDPMTQAQQIIDRSLVANAEFQERILNDDDDIFMEDADAFREAMVQKAHEQNQNLIDLMENETIRLYHSHLLEPEKREPPRKRARSADSRLEKNYAPIINISISNE</sequence>
<evidence type="ECO:0000256" key="1">
    <source>
        <dbReference type="SAM" id="Coils"/>
    </source>
</evidence>
<dbReference type="EMBL" id="WTPW01000093">
    <property type="protein sequence ID" value="KAF0548947.1"/>
    <property type="molecule type" value="Genomic_DNA"/>
</dbReference>
<accession>A0A8H4B020</accession>
<comment type="caution">
    <text evidence="2">The sequence shown here is derived from an EMBL/GenBank/DDBJ whole genome shotgun (WGS) entry which is preliminary data.</text>
</comment>
<dbReference type="Proteomes" id="UP000439903">
    <property type="component" value="Unassembled WGS sequence"/>
</dbReference>
<reference evidence="2 3" key="1">
    <citation type="journal article" date="2019" name="Environ. Microbiol.">
        <title>At the nexus of three kingdoms: the genome of the mycorrhizal fungus Gigaspora margarita provides insights into plant, endobacterial and fungal interactions.</title>
        <authorList>
            <person name="Venice F."/>
            <person name="Ghignone S."/>
            <person name="Salvioli di Fossalunga A."/>
            <person name="Amselem J."/>
            <person name="Novero M."/>
            <person name="Xianan X."/>
            <person name="Sedzielewska Toro K."/>
            <person name="Morin E."/>
            <person name="Lipzen A."/>
            <person name="Grigoriev I.V."/>
            <person name="Henrissat B."/>
            <person name="Martin F.M."/>
            <person name="Bonfante P."/>
        </authorList>
    </citation>
    <scope>NUCLEOTIDE SEQUENCE [LARGE SCALE GENOMIC DNA]</scope>
    <source>
        <strain evidence="2 3">BEG34</strain>
    </source>
</reference>
<feature type="coiled-coil region" evidence="1">
    <location>
        <begin position="295"/>
        <end position="336"/>
    </location>
</feature>
<evidence type="ECO:0000313" key="3">
    <source>
        <dbReference type="Proteomes" id="UP000439903"/>
    </source>
</evidence>
<name>A0A8H4B020_GIGMA</name>
<dbReference type="OrthoDB" id="2467137at2759"/>
<dbReference type="AlphaFoldDB" id="A0A8H4B020"/>
<protein>
    <submittedName>
        <fullName evidence="2">Uncharacterized protein</fullName>
    </submittedName>
</protein>
<evidence type="ECO:0000313" key="2">
    <source>
        <dbReference type="EMBL" id="KAF0548947.1"/>
    </source>
</evidence>
<organism evidence="2 3">
    <name type="scientific">Gigaspora margarita</name>
    <dbReference type="NCBI Taxonomy" id="4874"/>
    <lineage>
        <taxon>Eukaryota</taxon>
        <taxon>Fungi</taxon>
        <taxon>Fungi incertae sedis</taxon>
        <taxon>Mucoromycota</taxon>
        <taxon>Glomeromycotina</taxon>
        <taxon>Glomeromycetes</taxon>
        <taxon>Diversisporales</taxon>
        <taxon>Gigasporaceae</taxon>
        <taxon>Gigaspora</taxon>
    </lineage>
</organism>
<proteinExistence type="predicted"/>
<gene>
    <name evidence="2" type="ORF">F8M41_025569</name>
</gene>
<keyword evidence="1" id="KW-0175">Coiled coil</keyword>
<keyword evidence="3" id="KW-1185">Reference proteome</keyword>